<comment type="similarity">
    <text evidence="2">Belongs to the cytochrome P450 family.</text>
</comment>
<proteinExistence type="inferred from homology"/>
<keyword evidence="9" id="KW-1185">Reference proteome</keyword>
<evidence type="ECO:0000256" key="4">
    <source>
        <dbReference type="ARBA" id="ARBA00022723"/>
    </source>
</evidence>
<dbReference type="InterPro" id="IPR036396">
    <property type="entry name" value="Cyt_P450_sf"/>
</dbReference>
<dbReference type="GO" id="GO:0004497">
    <property type="term" value="F:monooxygenase activity"/>
    <property type="evidence" value="ECO:0007669"/>
    <property type="project" value="UniProtKB-KW"/>
</dbReference>
<keyword evidence="4" id="KW-0479">Metal-binding</keyword>
<evidence type="ECO:0000256" key="7">
    <source>
        <dbReference type="ARBA" id="ARBA00023033"/>
    </source>
</evidence>
<accession>A0A9W4SXC7</accession>
<dbReference type="SUPFAM" id="SSF48264">
    <property type="entry name" value="Cytochrome P450"/>
    <property type="match status" value="1"/>
</dbReference>
<dbReference type="InterPro" id="IPR050476">
    <property type="entry name" value="Insect_CytP450_Detox"/>
</dbReference>
<dbReference type="EMBL" id="CAMKVN010003538">
    <property type="protein sequence ID" value="CAI2184969.1"/>
    <property type="molecule type" value="Genomic_DNA"/>
</dbReference>
<gene>
    <name evidence="8" type="ORF">FWILDA_LOCUS11843</name>
</gene>
<dbReference type="InterPro" id="IPR001128">
    <property type="entry name" value="Cyt_P450"/>
</dbReference>
<evidence type="ECO:0000313" key="9">
    <source>
        <dbReference type="Proteomes" id="UP001153678"/>
    </source>
</evidence>
<dbReference type="PANTHER" id="PTHR24292:SF102">
    <property type="entry name" value="CYTOCHROME P450 FAMILY-RELATED"/>
    <property type="match status" value="1"/>
</dbReference>
<dbReference type="Proteomes" id="UP001153678">
    <property type="component" value="Unassembled WGS sequence"/>
</dbReference>
<dbReference type="GO" id="GO:0005506">
    <property type="term" value="F:iron ion binding"/>
    <property type="evidence" value="ECO:0007669"/>
    <property type="project" value="InterPro"/>
</dbReference>
<keyword evidence="5" id="KW-0560">Oxidoreductase</keyword>
<dbReference type="AlphaFoldDB" id="A0A9W4SXC7"/>
<dbReference type="Gene3D" id="1.10.630.10">
    <property type="entry name" value="Cytochrome P450"/>
    <property type="match status" value="1"/>
</dbReference>
<evidence type="ECO:0000256" key="6">
    <source>
        <dbReference type="ARBA" id="ARBA00023004"/>
    </source>
</evidence>
<dbReference type="OrthoDB" id="2418873at2759"/>
<organism evidence="8 9">
    <name type="scientific">Funneliformis geosporum</name>
    <dbReference type="NCBI Taxonomy" id="1117311"/>
    <lineage>
        <taxon>Eukaryota</taxon>
        <taxon>Fungi</taxon>
        <taxon>Fungi incertae sedis</taxon>
        <taxon>Mucoromycota</taxon>
        <taxon>Glomeromycotina</taxon>
        <taxon>Glomeromycetes</taxon>
        <taxon>Glomerales</taxon>
        <taxon>Glomeraceae</taxon>
        <taxon>Funneliformis</taxon>
    </lineage>
</organism>
<comment type="cofactor">
    <cofactor evidence="1">
        <name>heme</name>
        <dbReference type="ChEBI" id="CHEBI:30413"/>
    </cofactor>
</comment>
<keyword evidence="3" id="KW-0349">Heme</keyword>
<feature type="non-terminal residue" evidence="8">
    <location>
        <position position="299"/>
    </location>
</feature>
<evidence type="ECO:0000256" key="2">
    <source>
        <dbReference type="ARBA" id="ARBA00010617"/>
    </source>
</evidence>
<dbReference type="PANTHER" id="PTHR24292">
    <property type="entry name" value="CYTOCHROME P450"/>
    <property type="match status" value="1"/>
</dbReference>
<evidence type="ECO:0000256" key="3">
    <source>
        <dbReference type="ARBA" id="ARBA00022617"/>
    </source>
</evidence>
<comment type="caution">
    <text evidence="8">The sequence shown here is derived from an EMBL/GenBank/DDBJ whole genome shotgun (WGS) entry which is preliminary data.</text>
</comment>
<evidence type="ECO:0000256" key="1">
    <source>
        <dbReference type="ARBA" id="ARBA00001971"/>
    </source>
</evidence>
<keyword evidence="6" id="KW-0408">Iron</keyword>
<dbReference type="GO" id="GO:0020037">
    <property type="term" value="F:heme binding"/>
    <property type="evidence" value="ECO:0007669"/>
    <property type="project" value="InterPro"/>
</dbReference>
<sequence length="299" mass="34541">MLFATILVFISFITYKIYQTLRIPTGLKDVPTLSYFGFFKSMLTNEGPAKRWEDSRNVLEQNGIGKYWFNGEWCVVTTDLELTKDLIAKTDLYPKTSLEESFPGSLLASYYGTNVVFSNGDVWKRHRYNTNPAFKSLPMHVFDESALKFLKVIEKVDNGPIEIKGLMDRVTLDVLGKAAFGFDFNNLEDPTNDYVTTYHEVTEECNKPIYFICPFIKYIPYFNRTEARKKAAKMNYLFNGLIEKKRKSMETDELSKKIDNNSADLLECMINVSNNPKYPMSDEEMRHNLAIFMLAGHET</sequence>
<dbReference type="Pfam" id="PF00067">
    <property type="entry name" value="p450"/>
    <property type="match status" value="1"/>
</dbReference>
<evidence type="ECO:0000313" key="8">
    <source>
        <dbReference type="EMBL" id="CAI2184969.1"/>
    </source>
</evidence>
<keyword evidence="7" id="KW-0503">Monooxygenase</keyword>
<name>A0A9W4SXC7_9GLOM</name>
<protein>
    <submittedName>
        <fullName evidence="8">13194_t:CDS:1</fullName>
    </submittedName>
</protein>
<dbReference type="GO" id="GO:0016705">
    <property type="term" value="F:oxidoreductase activity, acting on paired donors, with incorporation or reduction of molecular oxygen"/>
    <property type="evidence" value="ECO:0007669"/>
    <property type="project" value="InterPro"/>
</dbReference>
<evidence type="ECO:0000256" key="5">
    <source>
        <dbReference type="ARBA" id="ARBA00023002"/>
    </source>
</evidence>
<reference evidence="8" key="1">
    <citation type="submission" date="2022-08" db="EMBL/GenBank/DDBJ databases">
        <authorList>
            <person name="Kallberg Y."/>
            <person name="Tangrot J."/>
            <person name="Rosling A."/>
        </authorList>
    </citation>
    <scope>NUCLEOTIDE SEQUENCE</scope>
    <source>
        <strain evidence="8">Wild A</strain>
    </source>
</reference>